<organism evidence="2 3">
    <name type="scientific">Platysternon megacephalum</name>
    <name type="common">big-headed turtle</name>
    <dbReference type="NCBI Taxonomy" id="55544"/>
    <lineage>
        <taxon>Eukaryota</taxon>
        <taxon>Metazoa</taxon>
        <taxon>Chordata</taxon>
        <taxon>Craniata</taxon>
        <taxon>Vertebrata</taxon>
        <taxon>Euteleostomi</taxon>
        <taxon>Archelosauria</taxon>
        <taxon>Testudinata</taxon>
        <taxon>Testudines</taxon>
        <taxon>Cryptodira</taxon>
        <taxon>Durocryptodira</taxon>
        <taxon>Testudinoidea</taxon>
        <taxon>Platysternidae</taxon>
        <taxon>Platysternon</taxon>
    </lineage>
</organism>
<reference evidence="2 3" key="1">
    <citation type="submission" date="2019-04" db="EMBL/GenBank/DDBJ databases">
        <title>Draft genome of the big-headed turtle Platysternon megacephalum.</title>
        <authorList>
            <person name="Gong S."/>
        </authorList>
    </citation>
    <scope>NUCLEOTIDE SEQUENCE [LARGE SCALE GENOMIC DNA]</scope>
    <source>
        <strain evidence="2">DO16091913</strain>
        <tissue evidence="2">Muscle</tissue>
    </source>
</reference>
<keyword evidence="3" id="KW-1185">Reference proteome</keyword>
<protein>
    <submittedName>
        <fullName evidence="2">Fatty acid-binding protein, liver</fullName>
    </submittedName>
</protein>
<evidence type="ECO:0000256" key="1">
    <source>
        <dbReference type="SAM" id="MobiDB-lite"/>
    </source>
</evidence>
<dbReference type="Proteomes" id="UP000297703">
    <property type="component" value="Unassembled WGS sequence"/>
</dbReference>
<comment type="caution">
    <text evidence="2">The sequence shown here is derived from an EMBL/GenBank/DDBJ whole genome shotgun (WGS) entry which is preliminary data.</text>
</comment>
<feature type="region of interest" description="Disordered" evidence="1">
    <location>
        <begin position="89"/>
        <end position="118"/>
    </location>
</feature>
<reference evidence="2 3" key="2">
    <citation type="submission" date="2019-04" db="EMBL/GenBank/DDBJ databases">
        <title>The genome sequence of big-headed turtle.</title>
        <authorList>
            <person name="Gong S."/>
        </authorList>
    </citation>
    <scope>NUCLEOTIDE SEQUENCE [LARGE SCALE GENOMIC DNA]</scope>
    <source>
        <strain evidence="2">DO16091913</strain>
        <tissue evidence="2">Muscle</tissue>
    </source>
</reference>
<evidence type="ECO:0000313" key="3">
    <source>
        <dbReference type="Proteomes" id="UP000297703"/>
    </source>
</evidence>
<evidence type="ECO:0000313" key="2">
    <source>
        <dbReference type="EMBL" id="TFK10862.1"/>
    </source>
</evidence>
<gene>
    <name evidence="2" type="ORF">DR999_PMT06278</name>
</gene>
<dbReference type="EMBL" id="QXTE01000039">
    <property type="protein sequence ID" value="TFK10862.1"/>
    <property type="molecule type" value="Genomic_DNA"/>
</dbReference>
<proteinExistence type="predicted"/>
<accession>A0A4D9EUG9</accession>
<dbReference type="AlphaFoldDB" id="A0A4D9EUG9"/>
<name>A0A4D9EUG9_9SAUR</name>
<sequence length="118" mass="12274">MIWQGMWEQQDSIGGQAGGGGGIVRPENVQWFIPAKGSILRGAACLGLPPMRGPLRLTGSGPESPSRPALTKHSQRAVLCFELVPKLMSASSSSGWGRGKSPVESSAGKPLCQGFPGC</sequence>